<dbReference type="PANTHER" id="PTHR10996">
    <property type="entry name" value="2-HYDROXYACID DEHYDROGENASE-RELATED"/>
    <property type="match status" value="1"/>
</dbReference>
<dbReference type="Gene3D" id="3.40.50.720">
    <property type="entry name" value="NAD(P)-binding Rossmann-like Domain"/>
    <property type="match status" value="2"/>
</dbReference>
<evidence type="ECO:0000313" key="5">
    <source>
        <dbReference type="Proteomes" id="UP001595796"/>
    </source>
</evidence>
<keyword evidence="5" id="KW-1185">Reference proteome</keyword>
<evidence type="ECO:0000256" key="2">
    <source>
        <dbReference type="ARBA" id="ARBA00023027"/>
    </source>
</evidence>
<dbReference type="PANTHER" id="PTHR10996:SF178">
    <property type="entry name" value="2-HYDROXYACID DEHYDROGENASE YGL185C-RELATED"/>
    <property type="match status" value="1"/>
</dbReference>
<evidence type="ECO:0000256" key="1">
    <source>
        <dbReference type="ARBA" id="ARBA00023002"/>
    </source>
</evidence>
<gene>
    <name evidence="4" type="ORF">ACFPFW_02800</name>
</gene>
<dbReference type="SUPFAM" id="SSF52283">
    <property type="entry name" value="Formate/glycerate dehydrogenase catalytic domain-like"/>
    <property type="match status" value="1"/>
</dbReference>
<organism evidence="4 5">
    <name type="scientific">Flaviflagellibacter deserti</name>
    <dbReference type="NCBI Taxonomy" id="2267266"/>
    <lineage>
        <taxon>Bacteria</taxon>
        <taxon>Pseudomonadati</taxon>
        <taxon>Pseudomonadota</taxon>
        <taxon>Alphaproteobacteria</taxon>
        <taxon>Hyphomicrobiales</taxon>
        <taxon>Flaviflagellibacter</taxon>
    </lineage>
</organism>
<comment type="caution">
    <text evidence="4">The sequence shown here is derived from an EMBL/GenBank/DDBJ whole genome shotgun (WGS) entry which is preliminary data.</text>
</comment>
<dbReference type="InterPro" id="IPR036291">
    <property type="entry name" value="NAD(P)-bd_dom_sf"/>
</dbReference>
<evidence type="ECO:0000313" key="4">
    <source>
        <dbReference type="EMBL" id="MFC5066938.1"/>
    </source>
</evidence>
<dbReference type="InterPro" id="IPR050223">
    <property type="entry name" value="D-isomer_2-hydroxyacid_DH"/>
</dbReference>
<dbReference type="CDD" id="cd12175">
    <property type="entry name" value="2-Hacid_dh_11"/>
    <property type="match status" value="1"/>
</dbReference>
<dbReference type="RefSeq" id="WP_162799705.1">
    <property type="nucleotide sequence ID" value="NZ_JBHSJF010000002.1"/>
</dbReference>
<evidence type="ECO:0000259" key="3">
    <source>
        <dbReference type="Pfam" id="PF02826"/>
    </source>
</evidence>
<dbReference type="InterPro" id="IPR006140">
    <property type="entry name" value="D-isomer_DH_NAD-bd"/>
</dbReference>
<keyword evidence="1" id="KW-0560">Oxidoreductase</keyword>
<accession>A0ABV9YVQ1</accession>
<reference evidence="5" key="1">
    <citation type="journal article" date="2019" name="Int. J. Syst. Evol. Microbiol.">
        <title>The Global Catalogue of Microorganisms (GCM) 10K type strain sequencing project: providing services to taxonomists for standard genome sequencing and annotation.</title>
        <authorList>
            <consortium name="The Broad Institute Genomics Platform"/>
            <consortium name="The Broad Institute Genome Sequencing Center for Infectious Disease"/>
            <person name="Wu L."/>
            <person name="Ma J."/>
        </authorList>
    </citation>
    <scope>NUCLEOTIDE SEQUENCE [LARGE SCALE GENOMIC DNA]</scope>
    <source>
        <strain evidence="5">CGMCC 1.16444</strain>
    </source>
</reference>
<dbReference type="Proteomes" id="UP001595796">
    <property type="component" value="Unassembled WGS sequence"/>
</dbReference>
<sequence>MTQKILFLQPLAADIAARISARVPAGFAFSFVPSTDPGVLKNHIADADYAVAFGLAVPSEVIQAAARLKLLHRWGVGVDGVPLETCRELGIAVLRIPGSNAATVADHAVGLMLAALRRIPKADSALRDGRWIKQALWPEISLLTEKTVGLIGYGTIAALVAKRVKGFDCEVLYSKRTRLPDAEELALGITYASVDEILERSDIVSLHCPLTPETRNLIARPELEAMKSTALLINTARGGIVNETDLLWALTNGVIGGAGLDVFEKEPTPADNPLLKLDNVVFTPHNAANASDTIEPGVDYWFANIVRHSKGEPLPADDIVIPGTR</sequence>
<name>A0ABV9YVQ1_9HYPH</name>
<protein>
    <submittedName>
        <fullName evidence="4">2-hydroxyacid dehydrogenase</fullName>
    </submittedName>
</protein>
<dbReference type="InterPro" id="IPR029753">
    <property type="entry name" value="D-isomer_DH_CS"/>
</dbReference>
<keyword evidence="2" id="KW-0520">NAD</keyword>
<proteinExistence type="predicted"/>
<dbReference type="Pfam" id="PF02826">
    <property type="entry name" value="2-Hacid_dh_C"/>
    <property type="match status" value="1"/>
</dbReference>
<dbReference type="EMBL" id="JBHSJF010000002">
    <property type="protein sequence ID" value="MFC5066938.1"/>
    <property type="molecule type" value="Genomic_DNA"/>
</dbReference>
<dbReference type="SUPFAM" id="SSF51735">
    <property type="entry name" value="NAD(P)-binding Rossmann-fold domains"/>
    <property type="match status" value="1"/>
</dbReference>
<feature type="domain" description="D-isomer specific 2-hydroxyacid dehydrogenase NAD-binding" evidence="3">
    <location>
        <begin position="109"/>
        <end position="287"/>
    </location>
</feature>
<dbReference type="PROSITE" id="PS00671">
    <property type="entry name" value="D_2_HYDROXYACID_DH_3"/>
    <property type="match status" value="1"/>
</dbReference>